<evidence type="ECO:0000313" key="2">
    <source>
        <dbReference type="Proteomes" id="UP000177870"/>
    </source>
</evidence>
<evidence type="ECO:0000313" key="1">
    <source>
        <dbReference type="EMBL" id="AOW98462.1"/>
    </source>
</evidence>
<accession>A0A1D8TLL0</accession>
<dbReference type="EMBL" id="CP017599">
    <property type="protein sequence ID" value="AOW98462.1"/>
    <property type="molecule type" value="Genomic_DNA"/>
</dbReference>
<sequence length="102" mass="10858">MWNLTKILGFKPGLGQKATRGAFGHATLTPISGGLLVYNMFKCVESAQAGFVGTALFNNERNAHASTRSAKNLPGALDLLRIKFATGRTAKTHGSATDTEHQ</sequence>
<reference evidence="2" key="1">
    <citation type="submission" date="2016-10" db="EMBL/GenBank/DDBJ databases">
        <title>Comparative genomics uncovers the prolific and rare metabolic potential of the cyanobacterial genus Moorea.</title>
        <authorList>
            <person name="Leao T."/>
            <person name="Castelao G."/>
            <person name="Korobeynikov A."/>
            <person name="Monroe E.A."/>
            <person name="Podell S."/>
            <person name="Glukhov E."/>
            <person name="Allen E."/>
            <person name="Gerwick W.H."/>
            <person name="Gerwick L."/>
        </authorList>
    </citation>
    <scope>NUCLEOTIDE SEQUENCE [LARGE SCALE GENOMIC DNA]</scope>
    <source>
        <strain evidence="2">PAL-8-15-08-1</strain>
    </source>
</reference>
<proteinExistence type="predicted"/>
<dbReference type="Proteomes" id="UP000177870">
    <property type="component" value="Chromosome"/>
</dbReference>
<dbReference type="AlphaFoldDB" id="A0A1D8TLL0"/>
<gene>
    <name evidence="1" type="ORF">BJP34_02480</name>
</gene>
<name>A0A1D8TLL0_9CYAN</name>
<organism evidence="1 2">
    <name type="scientific">Moorena producens PAL-8-15-08-1</name>
    <dbReference type="NCBI Taxonomy" id="1458985"/>
    <lineage>
        <taxon>Bacteria</taxon>
        <taxon>Bacillati</taxon>
        <taxon>Cyanobacteriota</taxon>
        <taxon>Cyanophyceae</taxon>
        <taxon>Coleofasciculales</taxon>
        <taxon>Coleofasciculaceae</taxon>
        <taxon>Moorena</taxon>
    </lineage>
</organism>
<protein>
    <submittedName>
        <fullName evidence="1">Uncharacterized protein</fullName>
    </submittedName>
</protein>
<dbReference type="KEGG" id="mpro:BJP34_02480"/>